<dbReference type="InterPro" id="IPR003406">
    <property type="entry name" value="Glyco_trans_14"/>
</dbReference>
<evidence type="ECO:0000256" key="14">
    <source>
        <dbReference type="ARBA" id="ARBA00042865"/>
    </source>
</evidence>
<keyword evidence="4" id="KW-0808">Transferase</keyword>
<dbReference type="GO" id="GO:0015012">
    <property type="term" value="P:heparan sulfate proteoglycan biosynthetic process"/>
    <property type="evidence" value="ECO:0007669"/>
    <property type="project" value="TreeGrafter"/>
</dbReference>
<keyword evidence="7" id="KW-0256">Endoplasmic reticulum</keyword>
<accession>A0A2N0TZ83</accession>
<keyword evidence="11" id="KW-0472">Membrane</keyword>
<reference evidence="15 17" key="2">
    <citation type="submission" date="2016-09" db="EMBL/GenBank/DDBJ databases">
        <title>Genome Sequence of Salegentibacter salarius,Isolated from a Marine Solar Saltern of the Yellow Sea in South Korea.</title>
        <authorList>
            <person name="Zheng Q."/>
            <person name="Liu Y."/>
        </authorList>
    </citation>
    <scope>NUCLEOTIDE SEQUENCE [LARGE SCALE GENOMIC DNA]</scope>
    <source>
        <strain evidence="15 17">KCTC 12974</strain>
    </source>
</reference>
<evidence type="ECO:0000313" key="16">
    <source>
        <dbReference type="EMBL" id="PKD20039.1"/>
    </source>
</evidence>
<evidence type="ECO:0000256" key="13">
    <source>
        <dbReference type="ARBA" id="ARBA00023180"/>
    </source>
</evidence>
<evidence type="ECO:0000256" key="5">
    <source>
        <dbReference type="ARBA" id="ARBA00022692"/>
    </source>
</evidence>
<evidence type="ECO:0000256" key="6">
    <source>
        <dbReference type="ARBA" id="ARBA00022723"/>
    </source>
</evidence>
<evidence type="ECO:0000256" key="9">
    <source>
        <dbReference type="ARBA" id="ARBA00022989"/>
    </source>
</evidence>
<dbReference type="InterPro" id="IPR043538">
    <property type="entry name" value="XYLT"/>
</dbReference>
<dbReference type="EMBL" id="MJBR01000009">
    <property type="protein sequence ID" value="OEY73219.1"/>
    <property type="molecule type" value="Genomic_DNA"/>
</dbReference>
<evidence type="ECO:0000256" key="3">
    <source>
        <dbReference type="ARBA" id="ARBA00022676"/>
    </source>
</evidence>
<evidence type="ECO:0000256" key="12">
    <source>
        <dbReference type="ARBA" id="ARBA00023157"/>
    </source>
</evidence>
<evidence type="ECO:0000313" key="15">
    <source>
        <dbReference type="EMBL" id="OEY73219.1"/>
    </source>
</evidence>
<proteinExistence type="predicted"/>
<evidence type="ECO:0000256" key="7">
    <source>
        <dbReference type="ARBA" id="ARBA00022824"/>
    </source>
</evidence>
<evidence type="ECO:0000256" key="4">
    <source>
        <dbReference type="ARBA" id="ARBA00022679"/>
    </source>
</evidence>
<keyword evidence="6" id="KW-0479">Metal-binding</keyword>
<keyword evidence="8" id="KW-0735">Signal-anchor</keyword>
<evidence type="ECO:0000256" key="1">
    <source>
        <dbReference type="ARBA" id="ARBA00004323"/>
    </source>
</evidence>
<keyword evidence="5" id="KW-0812">Transmembrane</keyword>
<dbReference type="EMBL" id="LKTR01000011">
    <property type="protein sequence ID" value="PKD20039.1"/>
    <property type="molecule type" value="Genomic_DNA"/>
</dbReference>
<protein>
    <recommendedName>
        <fullName evidence="14">Peptide O-xylosyltransferase</fullName>
    </recommendedName>
</protein>
<keyword evidence="13" id="KW-0325">Glycoprotein</keyword>
<dbReference type="GO" id="GO:0016020">
    <property type="term" value="C:membrane"/>
    <property type="evidence" value="ECO:0007669"/>
    <property type="project" value="InterPro"/>
</dbReference>
<dbReference type="GO" id="GO:0030158">
    <property type="term" value="F:protein xylosyltransferase activity"/>
    <property type="evidence" value="ECO:0007669"/>
    <property type="project" value="InterPro"/>
</dbReference>
<evidence type="ECO:0000256" key="11">
    <source>
        <dbReference type="ARBA" id="ARBA00023136"/>
    </source>
</evidence>
<keyword evidence="3" id="KW-0328">Glycosyltransferase</keyword>
<evidence type="ECO:0000313" key="18">
    <source>
        <dbReference type="Proteomes" id="UP000232533"/>
    </source>
</evidence>
<keyword evidence="17" id="KW-1185">Reference proteome</keyword>
<evidence type="ECO:0000313" key="17">
    <source>
        <dbReference type="Proteomes" id="UP000176009"/>
    </source>
</evidence>
<comment type="caution">
    <text evidence="16">The sequence shown here is derived from an EMBL/GenBank/DDBJ whole genome shotgun (WGS) entry which is preliminary data.</text>
</comment>
<comment type="subcellular location">
    <subcellularLocation>
        <location evidence="2">Endoplasmic reticulum membrane</location>
        <topology evidence="2">Single-pass type II membrane protein</topology>
    </subcellularLocation>
    <subcellularLocation>
        <location evidence="1">Golgi apparatus membrane</location>
        <topology evidence="1">Single-pass type II membrane protein</topology>
    </subcellularLocation>
</comment>
<reference evidence="16 18" key="1">
    <citation type="submission" date="2015-10" db="EMBL/GenBank/DDBJ databases">
        <title>Draft genome sequence of Salegentibacter salinarum KCTC 12975.</title>
        <authorList>
            <person name="Lin W."/>
            <person name="Zheng Q."/>
        </authorList>
    </citation>
    <scope>NUCLEOTIDE SEQUENCE [LARGE SCALE GENOMIC DNA]</scope>
    <source>
        <strain evidence="16 18">KCTC 12974</strain>
    </source>
</reference>
<dbReference type="PANTHER" id="PTHR46025:SF3">
    <property type="entry name" value="XYLOSYLTRANSFERASE OXT"/>
    <property type="match status" value="1"/>
</dbReference>
<dbReference type="Pfam" id="PF02485">
    <property type="entry name" value="Branch"/>
    <property type="match status" value="1"/>
</dbReference>
<dbReference type="AlphaFoldDB" id="A0A2N0TZ83"/>
<organism evidence="16 18">
    <name type="scientific">Salegentibacter salarius</name>
    <dbReference type="NCBI Taxonomy" id="435906"/>
    <lineage>
        <taxon>Bacteria</taxon>
        <taxon>Pseudomonadati</taxon>
        <taxon>Bacteroidota</taxon>
        <taxon>Flavobacteriia</taxon>
        <taxon>Flavobacteriales</taxon>
        <taxon>Flavobacteriaceae</taxon>
        <taxon>Salegentibacter</taxon>
    </lineage>
</organism>
<evidence type="ECO:0000256" key="8">
    <source>
        <dbReference type="ARBA" id="ARBA00022968"/>
    </source>
</evidence>
<name>A0A2N0TZ83_9FLAO</name>
<keyword evidence="9" id="KW-1133">Transmembrane helix</keyword>
<dbReference type="PANTHER" id="PTHR46025">
    <property type="entry name" value="XYLOSYLTRANSFERASE OXT"/>
    <property type="match status" value="1"/>
</dbReference>
<evidence type="ECO:0000256" key="2">
    <source>
        <dbReference type="ARBA" id="ARBA00004648"/>
    </source>
</evidence>
<gene>
    <name evidence="16" type="ORF">APR40_10065</name>
    <name evidence="15" type="ORF">BHS39_10085</name>
</gene>
<evidence type="ECO:0000256" key="10">
    <source>
        <dbReference type="ARBA" id="ARBA00023034"/>
    </source>
</evidence>
<dbReference type="Proteomes" id="UP000232533">
    <property type="component" value="Unassembled WGS sequence"/>
</dbReference>
<keyword evidence="10" id="KW-0333">Golgi apparatus</keyword>
<dbReference type="GO" id="GO:0046872">
    <property type="term" value="F:metal ion binding"/>
    <property type="evidence" value="ECO:0007669"/>
    <property type="project" value="UniProtKB-KW"/>
</dbReference>
<dbReference type="Proteomes" id="UP000176009">
    <property type="component" value="Unassembled WGS sequence"/>
</dbReference>
<sequence>MNFFIHIDKAVDISTFSTGLSGLSNVYFLKDKYRLITPWSDINGCKVLITLLRMVYEKVKTNAYCIFLSGQDYPLKDNIYIYNYLKTHYGKNFISLNQITNIWPEWRTRLERYNFHFPNNQRVFKGIFPLADKRCFTTGNLKNSFYIAKRLGLAKVLQTFFKPKRFHPSHIEPVGGSAFWALPIETVDELLVYINKHPEFLDYHEYTHVPDEILFHSIVNLLKQPHEIAESTTYTNWERKREDDSGPVMFQTQEDLEELLALDDHYLFARKFDTGLGSFILDELDKKTNFQSQS</sequence>
<dbReference type="GO" id="GO:0050650">
    <property type="term" value="P:chondroitin sulfate proteoglycan biosynthetic process"/>
    <property type="evidence" value="ECO:0007669"/>
    <property type="project" value="TreeGrafter"/>
</dbReference>
<keyword evidence="12" id="KW-1015">Disulfide bond</keyword>